<dbReference type="SUPFAM" id="SSF52540">
    <property type="entry name" value="P-loop containing nucleoside triphosphate hydrolases"/>
    <property type="match status" value="1"/>
</dbReference>
<evidence type="ECO:0008006" key="4">
    <source>
        <dbReference type="Google" id="ProtNLM"/>
    </source>
</evidence>
<accession>A0ABD5XRF0</accession>
<proteinExistence type="predicted"/>
<sequence>MSDSPTPETVTASTREAEARRVVEVVADHVDEGTSLSDIVVVAPDLSRYEAALTDAAGAFDLQTAAWTQLPLTDTLPYRLVAAVCRVLVDAPCSRATLLAPLEYEWVHPEAADPAPVPTPALARLARELPEEERSLAEWNDLVAETEPPRSVTRYLGWVAATRDGPDPTPQTVRRTLSGIVDRYEEAVLPRRRDRDDEALGATARTTRSVVRMRDLVTQAAATYDDRLETGMEPSWRAVDRIAETVAGYRAGRREHANARALDLVEANDTWGLSRPVVIVVGLRDGEWLRAHESVLTDALAQRVLAGDGGGNAQPPGGVVRRRRP</sequence>
<dbReference type="Proteomes" id="UP001596368">
    <property type="component" value="Unassembled WGS sequence"/>
</dbReference>
<gene>
    <name evidence="2" type="ORF">ACFQRB_17095</name>
</gene>
<comment type="caution">
    <text evidence="2">The sequence shown here is derived from an EMBL/GenBank/DDBJ whole genome shotgun (WGS) entry which is preliminary data.</text>
</comment>
<reference evidence="2 3" key="1">
    <citation type="journal article" date="2019" name="Int. J. Syst. Evol. Microbiol.">
        <title>The Global Catalogue of Microorganisms (GCM) 10K type strain sequencing project: providing services to taxonomists for standard genome sequencing and annotation.</title>
        <authorList>
            <consortium name="The Broad Institute Genomics Platform"/>
            <consortium name="The Broad Institute Genome Sequencing Center for Infectious Disease"/>
            <person name="Wu L."/>
            <person name="Ma J."/>
        </authorList>
    </citation>
    <scope>NUCLEOTIDE SEQUENCE [LARGE SCALE GENOMIC DNA]</scope>
    <source>
        <strain evidence="2 3">DT92</strain>
    </source>
</reference>
<evidence type="ECO:0000256" key="1">
    <source>
        <dbReference type="SAM" id="MobiDB-lite"/>
    </source>
</evidence>
<name>A0ABD5XRF0_9EURY</name>
<organism evidence="2 3">
    <name type="scientific">Halobaculum litoreum</name>
    <dbReference type="NCBI Taxonomy" id="3031998"/>
    <lineage>
        <taxon>Archaea</taxon>
        <taxon>Methanobacteriati</taxon>
        <taxon>Methanobacteriota</taxon>
        <taxon>Stenosarchaea group</taxon>
        <taxon>Halobacteria</taxon>
        <taxon>Halobacteriales</taxon>
        <taxon>Haloferacaceae</taxon>
        <taxon>Halobaculum</taxon>
    </lineage>
</organism>
<keyword evidence="3" id="KW-1185">Reference proteome</keyword>
<dbReference type="InterPro" id="IPR027417">
    <property type="entry name" value="P-loop_NTPase"/>
</dbReference>
<feature type="region of interest" description="Disordered" evidence="1">
    <location>
        <begin position="306"/>
        <end position="325"/>
    </location>
</feature>
<dbReference type="AlphaFoldDB" id="A0ABD5XRF0"/>
<evidence type="ECO:0000313" key="2">
    <source>
        <dbReference type="EMBL" id="MFC7137715.1"/>
    </source>
</evidence>
<dbReference type="EMBL" id="JBHSZG010000002">
    <property type="protein sequence ID" value="MFC7137715.1"/>
    <property type="molecule type" value="Genomic_DNA"/>
</dbReference>
<evidence type="ECO:0000313" key="3">
    <source>
        <dbReference type="Proteomes" id="UP001596368"/>
    </source>
</evidence>
<protein>
    <recommendedName>
        <fullName evidence="4">DNA helicase</fullName>
    </recommendedName>
</protein>